<accession>A0ACC1CJB2</accession>
<keyword evidence="2" id="KW-1185">Reference proteome</keyword>
<dbReference type="Proteomes" id="UP000824533">
    <property type="component" value="Linkage Group LG24"/>
</dbReference>
<evidence type="ECO:0000313" key="2">
    <source>
        <dbReference type="Proteomes" id="UP000824533"/>
    </source>
</evidence>
<protein>
    <submittedName>
        <fullName evidence="1">Uncharacterized protein</fullName>
    </submittedName>
</protein>
<evidence type="ECO:0000313" key="1">
    <source>
        <dbReference type="EMBL" id="KAJ0171582.1"/>
    </source>
</evidence>
<gene>
    <name evidence="1" type="ORF">K1T71_013132</name>
</gene>
<name>A0ACC1CJB2_9NEOP</name>
<comment type="caution">
    <text evidence="1">The sequence shown here is derived from an EMBL/GenBank/DDBJ whole genome shotgun (WGS) entry which is preliminary data.</text>
</comment>
<reference evidence="1 2" key="1">
    <citation type="journal article" date="2021" name="Front. Genet.">
        <title>Chromosome-Level Genome Assembly Reveals Significant Gene Expansion in the Toll and IMD Signaling Pathways of Dendrolimus kikuchii.</title>
        <authorList>
            <person name="Zhou J."/>
            <person name="Wu P."/>
            <person name="Xiong Z."/>
            <person name="Liu N."/>
            <person name="Zhao N."/>
            <person name="Ji M."/>
            <person name="Qiu Y."/>
            <person name="Yang B."/>
        </authorList>
    </citation>
    <scope>NUCLEOTIDE SEQUENCE [LARGE SCALE GENOMIC DNA]</scope>
    <source>
        <strain evidence="1">Ann1</strain>
    </source>
</reference>
<organism evidence="1 2">
    <name type="scientific">Dendrolimus kikuchii</name>
    <dbReference type="NCBI Taxonomy" id="765133"/>
    <lineage>
        <taxon>Eukaryota</taxon>
        <taxon>Metazoa</taxon>
        <taxon>Ecdysozoa</taxon>
        <taxon>Arthropoda</taxon>
        <taxon>Hexapoda</taxon>
        <taxon>Insecta</taxon>
        <taxon>Pterygota</taxon>
        <taxon>Neoptera</taxon>
        <taxon>Endopterygota</taxon>
        <taxon>Lepidoptera</taxon>
        <taxon>Glossata</taxon>
        <taxon>Ditrysia</taxon>
        <taxon>Bombycoidea</taxon>
        <taxon>Lasiocampidae</taxon>
        <taxon>Dendrolimus</taxon>
    </lineage>
</organism>
<dbReference type="EMBL" id="CM034410">
    <property type="protein sequence ID" value="KAJ0171582.1"/>
    <property type="molecule type" value="Genomic_DNA"/>
</dbReference>
<sequence length="283" mass="33084">MEQQNISTSDSDTPTPSYVSKRIKQRSEHVSKSDFNNFRKEMKEFMSSLFSSQEKELQSISTTQKDIQKSNQTIENSIALLSSQQEEFKKKINSLEQQTIEDRKYISILEEKMEEMQRAHRKCNFELKNVPKQNTETKKELLEMITTLSTNIGGSLSKTDIKDIYRVRTKNDNLKNAPIIVETSSVMLKMEFLKNCKLYNMKNKAKLRAQQLGLRTNENNPVFVSEQLTAKGSRLHFLARDLVKSKEYKYCWTAFGKVYIRKDENSPIIWIHSEAQVQQFIQK</sequence>
<proteinExistence type="predicted"/>